<organism evidence="1">
    <name type="scientific">marine sediment metagenome</name>
    <dbReference type="NCBI Taxonomy" id="412755"/>
    <lineage>
        <taxon>unclassified sequences</taxon>
        <taxon>metagenomes</taxon>
        <taxon>ecological metagenomes</taxon>
    </lineage>
</organism>
<feature type="non-terminal residue" evidence="1">
    <location>
        <position position="133"/>
    </location>
</feature>
<name>X1DTI2_9ZZZZ</name>
<gene>
    <name evidence="1" type="ORF">S01H4_43535</name>
</gene>
<sequence>MSDITFTISKNDTFIEELKVYNITITSEAVKIFNSTIDLQDGSLYTSSTNIEWQIECLFDFLPYTYTNNWVEIKKPSDWNITSVLDGYTAEKRASCTGKELGSENLQIPKGVFTPGLWKITAVSQNYLSKGSL</sequence>
<accession>X1DTI2</accession>
<evidence type="ECO:0000313" key="1">
    <source>
        <dbReference type="EMBL" id="GAG99726.1"/>
    </source>
</evidence>
<reference evidence="1" key="1">
    <citation type="journal article" date="2014" name="Front. Microbiol.">
        <title>High frequency of phylogenetically diverse reductive dehalogenase-homologous genes in deep subseafloor sedimentary metagenomes.</title>
        <authorList>
            <person name="Kawai M."/>
            <person name="Futagami T."/>
            <person name="Toyoda A."/>
            <person name="Takaki Y."/>
            <person name="Nishi S."/>
            <person name="Hori S."/>
            <person name="Arai W."/>
            <person name="Tsubouchi T."/>
            <person name="Morono Y."/>
            <person name="Uchiyama I."/>
            <person name="Ito T."/>
            <person name="Fujiyama A."/>
            <person name="Inagaki F."/>
            <person name="Takami H."/>
        </authorList>
    </citation>
    <scope>NUCLEOTIDE SEQUENCE</scope>
    <source>
        <strain evidence="1">Expedition CK06-06</strain>
    </source>
</reference>
<dbReference type="EMBL" id="BART01024032">
    <property type="protein sequence ID" value="GAG99726.1"/>
    <property type="molecule type" value="Genomic_DNA"/>
</dbReference>
<comment type="caution">
    <text evidence="1">The sequence shown here is derived from an EMBL/GenBank/DDBJ whole genome shotgun (WGS) entry which is preliminary data.</text>
</comment>
<dbReference type="AlphaFoldDB" id="X1DTI2"/>
<proteinExistence type="predicted"/>
<protein>
    <submittedName>
        <fullName evidence="1">Uncharacterized protein</fullName>
    </submittedName>
</protein>